<protein>
    <submittedName>
        <fullName evidence="2">C4-dicarboxylate ABC transporter</fullName>
    </submittedName>
</protein>
<proteinExistence type="predicted"/>
<evidence type="ECO:0000313" key="3">
    <source>
        <dbReference type="Proteomes" id="UP000264753"/>
    </source>
</evidence>
<accession>A0A358HUU4</accession>
<dbReference type="Proteomes" id="UP000264753">
    <property type="component" value="Unassembled WGS sequence"/>
</dbReference>
<gene>
    <name evidence="2" type="ORF">DEF21_13560</name>
</gene>
<organism evidence="2 3">
    <name type="scientific">Thalassospira lucentensis</name>
    <dbReference type="NCBI Taxonomy" id="168935"/>
    <lineage>
        <taxon>Bacteria</taxon>
        <taxon>Pseudomonadati</taxon>
        <taxon>Pseudomonadota</taxon>
        <taxon>Alphaproteobacteria</taxon>
        <taxon>Rhodospirillales</taxon>
        <taxon>Thalassospiraceae</taxon>
        <taxon>Thalassospira</taxon>
    </lineage>
</organism>
<name>A0A358HUU4_9PROT</name>
<sequence>LIYAGQQQYTTTVVSNADFYAGLSDERKEMLAEVKAELDDFIYDAQTKANEAALDRIKEAKPDIKVIRLDDEQRAAFKEASKGIGASLVDEVGGDTQEVLDALRKEFGTAM</sequence>
<dbReference type="Gene3D" id="3.40.190.170">
    <property type="entry name" value="Bacterial extracellular solute-binding protein, family 7"/>
    <property type="match status" value="1"/>
</dbReference>
<dbReference type="EMBL" id="DOOG01000116">
    <property type="protein sequence ID" value="HBU98911.1"/>
    <property type="molecule type" value="Genomic_DNA"/>
</dbReference>
<dbReference type="AlphaFoldDB" id="A0A358HUU4"/>
<feature type="non-terminal residue" evidence="2">
    <location>
        <position position="1"/>
    </location>
</feature>
<keyword evidence="1" id="KW-0732">Signal</keyword>
<evidence type="ECO:0000313" key="2">
    <source>
        <dbReference type="EMBL" id="HBU98911.1"/>
    </source>
</evidence>
<dbReference type="InterPro" id="IPR038404">
    <property type="entry name" value="TRAP_DctP_sf"/>
</dbReference>
<dbReference type="Pfam" id="PF03480">
    <property type="entry name" value="DctP"/>
    <property type="match status" value="1"/>
</dbReference>
<reference evidence="2 3" key="1">
    <citation type="journal article" date="2018" name="Nat. Biotechnol.">
        <title>A standardized bacterial taxonomy based on genome phylogeny substantially revises the tree of life.</title>
        <authorList>
            <person name="Parks D.H."/>
            <person name="Chuvochina M."/>
            <person name="Waite D.W."/>
            <person name="Rinke C."/>
            <person name="Skarshewski A."/>
            <person name="Chaumeil P.A."/>
            <person name="Hugenholtz P."/>
        </authorList>
    </citation>
    <scope>NUCLEOTIDE SEQUENCE [LARGE SCALE GENOMIC DNA]</scope>
    <source>
        <strain evidence="2">UBA8707</strain>
    </source>
</reference>
<evidence type="ECO:0000256" key="1">
    <source>
        <dbReference type="ARBA" id="ARBA00022729"/>
    </source>
</evidence>
<comment type="caution">
    <text evidence="2">The sequence shown here is derived from an EMBL/GenBank/DDBJ whole genome shotgun (WGS) entry which is preliminary data.</text>
</comment>
<dbReference type="GO" id="GO:0055085">
    <property type="term" value="P:transmembrane transport"/>
    <property type="evidence" value="ECO:0007669"/>
    <property type="project" value="InterPro"/>
</dbReference>
<dbReference type="InterPro" id="IPR018389">
    <property type="entry name" value="DctP_fam"/>
</dbReference>